<dbReference type="GO" id="GO:1990130">
    <property type="term" value="C:GATOR1 complex"/>
    <property type="evidence" value="ECO:0007669"/>
    <property type="project" value="TreeGrafter"/>
</dbReference>
<organism evidence="3 4">
    <name type="scientific">Trichomalopsis sarcophagae</name>
    <dbReference type="NCBI Taxonomy" id="543379"/>
    <lineage>
        <taxon>Eukaryota</taxon>
        <taxon>Metazoa</taxon>
        <taxon>Ecdysozoa</taxon>
        <taxon>Arthropoda</taxon>
        <taxon>Hexapoda</taxon>
        <taxon>Insecta</taxon>
        <taxon>Pterygota</taxon>
        <taxon>Neoptera</taxon>
        <taxon>Endopterygota</taxon>
        <taxon>Hymenoptera</taxon>
        <taxon>Apocrita</taxon>
        <taxon>Proctotrupomorpha</taxon>
        <taxon>Chalcidoidea</taxon>
        <taxon>Pteromalidae</taxon>
        <taxon>Pteromalinae</taxon>
        <taxon>Trichomalopsis</taxon>
    </lineage>
</organism>
<dbReference type="Pfam" id="PF24064">
    <property type="entry name" value="HTH_NPRL3"/>
    <property type="match status" value="1"/>
</dbReference>
<keyword evidence="4" id="KW-1185">Reference proteome</keyword>
<name>A0A232EHB6_9HYME</name>
<evidence type="ECO:0000313" key="4">
    <source>
        <dbReference type="Proteomes" id="UP000215335"/>
    </source>
</evidence>
<protein>
    <recommendedName>
        <fullName evidence="2">GATOR1 complex protein NPRL3 C-terminal HTH domain-containing protein</fullName>
    </recommendedName>
</protein>
<dbReference type="GO" id="GO:1904262">
    <property type="term" value="P:negative regulation of TORC1 signaling"/>
    <property type="evidence" value="ECO:0007669"/>
    <property type="project" value="TreeGrafter"/>
</dbReference>
<dbReference type="Proteomes" id="UP000215335">
    <property type="component" value="Unassembled WGS sequence"/>
</dbReference>
<evidence type="ECO:0000259" key="2">
    <source>
        <dbReference type="Pfam" id="PF24064"/>
    </source>
</evidence>
<feature type="domain" description="GATOR1 complex protein NPRL3 C-terminal HTH" evidence="2">
    <location>
        <begin position="131"/>
        <end position="180"/>
    </location>
</feature>
<dbReference type="GO" id="GO:0034198">
    <property type="term" value="P:cellular response to amino acid starvation"/>
    <property type="evidence" value="ECO:0007669"/>
    <property type="project" value="TreeGrafter"/>
</dbReference>
<dbReference type="InterPro" id="IPR056603">
    <property type="entry name" value="HTH_NPRL3"/>
</dbReference>
<comment type="caution">
    <text evidence="3">The sequence shown here is derived from an EMBL/GenBank/DDBJ whole genome shotgun (WGS) entry which is preliminary data.</text>
</comment>
<sequence length="193" mass="21878">MLAQVFKLTGHLVYWVKATIIYPLCESNVYVVSQDAVLTNLMLEAFSEQFAGILYFDPTNFLFLTLQNIANAPNGLSSSPPDALSEDESAVALDDGSWSLSVTPKGTPNDSKADISLDKTDDLYSYQSDGYPSDVIILLERLCRMGYFKSGHHLEEIMYLENIRRSPLLQILDKFRDVLITCELQQWFFFILK</sequence>
<accession>A0A232EHB6</accession>
<evidence type="ECO:0000256" key="1">
    <source>
        <dbReference type="ARBA" id="ARBA00010546"/>
    </source>
</evidence>
<dbReference type="InterPro" id="IPR005365">
    <property type="entry name" value="Npr3"/>
</dbReference>
<dbReference type="STRING" id="543379.A0A232EHB6"/>
<dbReference type="EMBL" id="NNAY01004554">
    <property type="protein sequence ID" value="OXU17718.1"/>
    <property type="molecule type" value="Genomic_DNA"/>
</dbReference>
<dbReference type="GO" id="GO:0010508">
    <property type="term" value="P:positive regulation of autophagy"/>
    <property type="evidence" value="ECO:0007669"/>
    <property type="project" value="TreeGrafter"/>
</dbReference>
<gene>
    <name evidence="3" type="ORF">TSAR_004729</name>
</gene>
<proteinExistence type="inferred from homology"/>
<dbReference type="OrthoDB" id="18648at2759"/>
<comment type="similarity">
    <text evidence="1">Belongs to the NPR3 family.</text>
</comment>
<evidence type="ECO:0000313" key="3">
    <source>
        <dbReference type="EMBL" id="OXU17718.1"/>
    </source>
</evidence>
<reference evidence="3 4" key="1">
    <citation type="journal article" date="2017" name="Curr. Biol.">
        <title>The Evolution of Venom by Co-option of Single-Copy Genes.</title>
        <authorList>
            <person name="Martinson E.O."/>
            <person name="Mrinalini"/>
            <person name="Kelkar Y.D."/>
            <person name="Chang C.H."/>
            <person name="Werren J.H."/>
        </authorList>
    </citation>
    <scope>NUCLEOTIDE SEQUENCE [LARGE SCALE GENOMIC DNA]</scope>
    <source>
        <strain evidence="3 4">Alberta</strain>
        <tissue evidence="3">Whole body</tissue>
    </source>
</reference>
<dbReference type="PANTHER" id="PTHR13153">
    <property type="entry name" value="CGTHBA PROTEIN -14 GENE PROTEIN"/>
    <property type="match status" value="1"/>
</dbReference>
<dbReference type="AlphaFoldDB" id="A0A232EHB6"/>
<dbReference type="PANTHER" id="PTHR13153:SF5">
    <property type="entry name" value="GATOR COMPLEX PROTEIN NPRL3"/>
    <property type="match status" value="1"/>
</dbReference>
<dbReference type="GO" id="GO:0038202">
    <property type="term" value="P:TORC1 signaling"/>
    <property type="evidence" value="ECO:0007669"/>
    <property type="project" value="TreeGrafter"/>
</dbReference>